<evidence type="ECO:0000256" key="4">
    <source>
        <dbReference type="ARBA" id="ARBA00022552"/>
    </source>
</evidence>
<evidence type="ECO:0000256" key="5">
    <source>
        <dbReference type="ARBA" id="ARBA00023242"/>
    </source>
</evidence>
<dbReference type="Proteomes" id="UP000267145">
    <property type="component" value="Unassembled WGS sequence"/>
</dbReference>
<keyword evidence="3" id="KW-0690">Ribosome biogenesis</keyword>
<feature type="compositionally biased region" description="Basic and acidic residues" evidence="7">
    <location>
        <begin position="222"/>
        <end position="232"/>
    </location>
</feature>
<feature type="compositionally biased region" description="Acidic residues" evidence="7">
    <location>
        <begin position="211"/>
        <end position="221"/>
    </location>
</feature>
<feature type="compositionally biased region" description="Acidic residues" evidence="7">
    <location>
        <begin position="351"/>
        <end position="369"/>
    </location>
</feature>
<dbReference type="PANTHER" id="PTHR23183:SF0">
    <property type="entry name" value="NUCLEOLAR PROTEIN 14"/>
    <property type="match status" value="1"/>
</dbReference>
<feature type="compositionally biased region" description="Basic and acidic residues" evidence="7">
    <location>
        <begin position="893"/>
        <end position="907"/>
    </location>
</feature>
<keyword evidence="5" id="KW-0539">Nucleus</keyword>
<sequence length="915" mass="103936">MAGGSHLKRLKSSLREQGLTGPQKSKKQKRQIANDGKAKNDKRLNRTEALNQIREQFNPFDLKHNARGPKFEVTTNRPSTGNAAKGIAGRPVASTTAAEQRRRDTLLLEMQRRNKVGGILDRRFGESDPNMAEEEKMLERFAREKQRSHKKTNLFDLEEAEPLGELTHGGEALTLDTQLVDDFDEDDLDSDDDEGLAEARKRALKRIRDAEADEEGEGGEGEPERKKSKKEVMEEVIAKSKAYKYERQVAKDEDEELRGQLDKELPELQMLLAARVRKNVPKDDKPPQLVAGMEKAAFDKDFDRRLKQLILDKRSKPTERTKTDEEKAEEEVEKLKKLESDRQKRMRGESVSDDDNESEDDKMEEEPAEEPAFQFFTEDPEEDFGLGKGVQASKGRSKGRPSADELGGDEDDFFIDDDLVASGSDLDIAESDLEEETDLSGDEQEEADESDDEFTKGLLNESETRSNIFTTGAPADGKVDASDLPYTFPCPETVSDFVVLAKQYPIDKLPTIVQRIRAVYHPKLDSRHKEKLEHFAIALIDYIAMDHVELGTPFQVIEQIMRHIHSLAKTFFPVEIAVRFRHHIKEMEDQRPQALHTGDLILFTAVGMFPTSDHFHQVVTPMMLTIDRYLSLKAPKTLDDLATGAYLSTLVLQYQAFSKRYMPSVLNVCLNTIAAVAPQKASWPGTFPVHEPAADVRLLSTKKGAIRKLKISDCTPQEQTKEQRQELKLALLAASAQLLAAAADIWASASAFTETFGPALEMLSQLTKPKNSQLPPTLVDQLEKVILKLRILSNSARLARRPLELHHHRPLAIKMGIPKFEDSFDPNKHYDPDRDRAELAKLRAEHKRERKGAMRELRKDARFMQRENLRVKKAKDEAYEKKYKRLVAEIQNEEGREANAYEREREGRKKARSSR</sequence>
<dbReference type="RefSeq" id="XP_028493424.1">
    <property type="nucleotide sequence ID" value="XM_028642870.1"/>
</dbReference>
<gene>
    <name evidence="8" type="primary">NOP14</name>
    <name evidence="8" type="ORF">D7B24_008786</name>
</gene>
<feature type="compositionally biased region" description="Basic and acidic residues" evidence="7">
    <location>
        <begin position="310"/>
        <end position="325"/>
    </location>
</feature>
<dbReference type="Pfam" id="PF04147">
    <property type="entry name" value="Nop14"/>
    <property type="match status" value="1"/>
</dbReference>
<feature type="region of interest" description="Disordered" evidence="7">
    <location>
        <begin position="310"/>
        <end position="415"/>
    </location>
</feature>
<dbReference type="GeneID" id="39612475"/>
<evidence type="ECO:0000256" key="1">
    <source>
        <dbReference type="ARBA" id="ARBA00004604"/>
    </source>
</evidence>
<accession>A0A3M9Y680</accession>
<dbReference type="InterPro" id="IPR007276">
    <property type="entry name" value="Nop14"/>
</dbReference>
<evidence type="ECO:0000256" key="7">
    <source>
        <dbReference type="SAM" id="MobiDB-lite"/>
    </source>
</evidence>
<feature type="compositionally biased region" description="Basic and acidic residues" evidence="7">
    <location>
        <begin position="333"/>
        <end position="350"/>
    </location>
</feature>
<feature type="region of interest" description="Disordered" evidence="7">
    <location>
        <begin position="432"/>
        <end position="453"/>
    </location>
</feature>
<feature type="region of interest" description="Disordered" evidence="7">
    <location>
        <begin position="144"/>
        <end position="172"/>
    </location>
</feature>
<dbReference type="GO" id="GO:0030490">
    <property type="term" value="P:maturation of SSU-rRNA"/>
    <property type="evidence" value="ECO:0007669"/>
    <property type="project" value="TreeGrafter"/>
</dbReference>
<keyword evidence="9" id="KW-1185">Reference proteome</keyword>
<evidence type="ECO:0000313" key="9">
    <source>
        <dbReference type="Proteomes" id="UP000267145"/>
    </source>
</evidence>
<evidence type="ECO:0000256" key="6">
    <source>
        <dbReference type="ARBA" id="ARBA00024695"/>
    </source>
</evidence>
<dbReference type="GO" id="GO:0030692">
    <property type="term" value="C:Noc4p-Nop14p complex"/>
    <property type="evidence" value="ECO:0007669"/>
    <property type="project" value="TreeGrafter"/>
</dbReference>
<evidence type="ECO:0000256" key="3">
    <source>
        <dbReference type="ARBA" id="ARBA00022517"/>
    </source>
</evidence>
<feature type="region of interest" description="Disordered" evidence="7">
    <location>
        <begin position="890"/>
        <end position="915"/>
    </location>
</feature>
<feature type="compositionally biased region" description="Basic residues" evidence="7">
    <location>
        <begin position="1"/>
        <end position="12"/>
    </location>
</feature>
<dbReference type="EMBL" id="RBVV01000081">
    <property type="protein sequence ID" value="RNJ55266.1"/>
    <property type="molecule type" value="Genomic_DNA"/>
</dbReference>
<evidence type="ECO:0000313" key="8">
    <source>
        <dbReference type="EMBL" id="RNJ55266.1"/>
    </source>
</evidence>
<dbReference type="STRING" id="1051616.A0A3M9Y680"/>
<feature type="region of interest" description="Disordered" evidence="7">
    <location>
        <begin position="1"/>
        <end position="99"/>
    </location>
</feature>
<feature type="region of interest" description="Disordered" evidence="7">
    <location>
        <begin position="208"/>
        <end position="232"/>
    </location>
</feature>
<feature type="compositionally biased region" description="Basic and acidic residues" evidence="7">
    <location>
        <begin position="36"/>
        <end position="46"/>
    </location>
</feature>
<comment type="subcellular location">
    <subcellularLocation>
        <location evidence="1">Nucleus</location>
        <location evidence="1">Nucleolus</location>
    </subcellularLocation>
</comment>
<feature type="compositionally biased region" description="Polar residues" evidence="7">
    <location>
        <begin position="73"/>
        <end position="82"/>
    </location>
</feature>
<comment type="caution">
    <text evidence="8">The sequence shown here is derived from an EMBL/GenBank/DDBJ whole genome shotgun (WGS) entry which is preliminary data.</text>
</comment>
<comment type="function">
    <text evidence="6">Involved in nucleolar processing of pre-18S ribosomal RNA. Has a role in the nuclear export of 40S pre-ribosomal subunit to the cytoplasm.</text>
</comment>
<dbReference type="AlphaFoldDB" id="A0A3M9Y680"/>
<protein>
    <submittedName>
        <fullName evidence="8">Nucleolar complex protein 14</fullName>
    </submittedName>
</protein>
<comment type="similarity">
    <text evidence="2">Belongs to the NOP14 family.</text>
</comment>
<keyword evidence="4" id="KW-0698">rRNA processing</keyword>
<feature type="compositionally biased region" description="Acidic residues" evidence="7">
    <location>
        <begin position="406"/>
        <end position="415"/>
    </location>
</feature>
<feature type="compositionally biased region" description="Acidic residues" evidence="7">
    <location>
        <begin position="432"/>
        <end position="452"/>
    </location>
</feature>
<evidence type="ECO:0000256" key="2">
    <source>
        <dbReference type="ARBA" id="ARBA00007466"/>
    </source>
</evidence>
<name>A0A3M9Y680_9PEZI</name>
<dbReference type="GO" id="GO:0032040">
    <property type="term" value="C:small-subunit processome"/>
    <property type="evidence" value="ECO:0007669"/>
    <property type="project" value="InterPro"/>
</dbReference>
<dbReference type="PANTHER" id="PTHR23183">
    <property type="entry name" value="NOP14"/>
    <property type="match status" value="1"/>
</dbReference>
<proteinExistence type="inferred from homology"/>
<organism evidence="8 9">
    <name type="scientific">Verticillium nonalfalfae</name>
    <dbReference type="NCBI Taxonomy" id="1051616"/>
    <lineage>
        <taxon>Eukaryota</taxon>
        <taxon>Fungi</taxon>
        <taxon>Dikarya</taxon>
        <taxon>Ascomycota</taxon>
        <taxon>Pezizomycotina</taxon>
        <taxon>Sordariomycetes</taxon>
        <taxon>Hypocreomycetidae</taxon>
        <taxon>Glomerellales</taxon>
        <taxon>Plectosphaerellaceae</taxon>
        <taxon>Verticillium</taxon>
    </lineage>
</organism>
<reference evidence="8 9" key="1">
    <citation type="submission" date="2018-10" db="EMBL/GenBank/DDBJ databases">
        <title>Genome sequence of Verticillium nonalfalfae VnAa140.</title>
        <authorList>
            <person name="Stajich J.E."/>
            <person name="Kasson M.T."/>
        </authorList>
    </citation>
    <scope>NUCLEOTIDE SEQUENCE [LARGE SCALE GENOMIC DNA]</scope>
    <source>
        <strain evidence="8 9">VnAa140</strain>
    </source>
</reference>